<proteinExistence type="predicted"/>
<dbReference type="InterPro" id="IPR051167">
    <property type="entry name" value="Prolyl_oligopep/macrocyclase"/>
</dbReference>
<organism evidence="2">
    <name type="scientific">freshwater metagenome</name>
    <dbReference type="NCBI Taxonomy" id="449393"/>
    <lineage>
        <taxon>unclassified sequences</taxon>
        <taxon>metagenomes</taxon>
        <taxon>ecological metagenomes</taxon>
    </lineage>
</organism>
<dbReference type="InterPro" id="IPR001375">
    <property type="entry name" value="Peptidase_S9_cat"/>
</dbReference>
<dbReference type="GO" id="GO:0006508">
    <property type="term" value="P:proteolysis"/>
    <property type="evidence" value="ECO:0007669"/>
    <property type="project" value="InterPro"/>
</dbReference>
<feature type="domain" description="Peptidase S9 prolyl oligopeptidase catalytic" evidence="1">
    <location>
        <begin position="2"/>
        <end position="127"/>
    </location>
</feature>
<dbReference type="EMBL" id="CAFBOL010000008">
    <property type="protein sequence ID" value="CAB4976289.1"/>
    <property type="molecule type" value="Genomic_DNA"/>
</dbReference>
<reference evidence="2" key="1">
    <citation type="submission" date="2020-05" db="EMBL/GenBank/DDBJ databases">
        <authorList>
            <person name="Chiriac C."/>
            <person name="Salcher M."/>
            <person name="Ghai R."/>
            <person name="Kavagutti S V."/>
        </authorList>
    </citation>
    <scope>NUCLEOTIDE SEQUENCE</scope>
</reference>
<accession>A0A6J7MCP6</accession>
<dbReference type="Pfam" id="PF00326">
    <property type="entry name" value="Peptidase_S9"/>
    <property type="match status" value="1"/>
</dbReference>
<dbReference type="SUPFAM" id="SSF53474">
    <property type="entry name" value="alpha/beta-Hydrolases"/>
    <property type="match status" value="1"/>
</dbReference>
<dbReference type="PRINTS" id="PR00862">
    <property type="entry name" value="PROLIGOPTASE"/>
</dbReference>
<dbReference type="PANTHER" id="PTHR42881">
    <property type="entry name" value="PROLYL ENDOPEPTIDASE"/>
    <property type="match status" value="1"/>
</dbReference>
<evidence type="ECO:0000259" key="1">
    <source>
        <dbReference type="Pfam" id="PF00326"/>
    </source>
</evidence>
<protein>
    <submittedName>
        <fullName evidence="2">Unannotated protein</fullName>
    </submittedName>
</protein>
<evidence type="ECO:0000313" key="2">
    <source>
        <dbReference type="EMBL" id="CAB4976289.1"/>
    </source>
</evidence>
<sequence length="132" mass="14710">MVWCAVPLLDMIRYPQFLIARLWTDEYGDPDVAEEFGWLHAYSPYHHVTEGQPYPAVLFTTAEGDTRVDPCHARKMAAALTWASSGQDERPILLLQSGRAGHGVGKPASMRVMEGADVLAFFCRQLGFEPSL</sequence>
<dbReference type="PANTHER" id="PTHR42881:SF13">
    <property type="entry name" value="PROLYL ENDOPEPTIDASE"/>
    <property type="match status" value="1"/>
</dbReference>
<gene>
    <name evidence="2" type="ORF">UFOPK3931_00511</name>
</gene>
<dbReference type="AlphaFoldDB" id="A0A6J7MCP6"/>
<dbReference type="GO" id="GO:0004252">
    <property type="term" value="F:serine-type endopeptidase activity"/>
    <property type="evidence" value="ECO:0007669"/>
    <property type="project" value="InterPro"/>
</dbReference>
<dbReference type="InterPro" id="IPR029058">
    <property type="entry name" value="AB_hydrolase_fold"/>
</dbReference>
<dbReference type="Gene3D" id="3.40.50.1820">
    <property type="entry name" value="alpha/beta hydrolase"/>
    <property type="match status" value="1"/>
</dbReference>
<dbReference type="GO" id="GO:0005829">
    <property type="term" value="C:cytosol"/>
    <property type="evidence" value="ECO:0007669"/>
    <property type="project" value="TreeGrafter"/>
</dbReference>
<dbReference type="GO" id="GO:0070012">
    <property type="term" value="F:oligopeptidase activity"/>
    <property type="evidence" value="ECO:0007669"/>
    <property type="project" value="TreeGrafter"/>
</dbReference>
<name>A0A6J7MCP6_9ZZZZ</name>
<dbReference type="InterPro" id="IPR002470">
    <property type="entry name" value="Peptidase_S9A"/>
</dbReference>